<dbReference type="SUPFAM" id="SSF52374">
    <property type="entry name" value="Nucleotidylyl transferase"/>
    <property type="match status" value="1"/>
</dbReference>
<keyword evidence="3" id="KW-0963">Cytoplasm</keyword>
<feature type="non-terminal residue" evidence="12">
    <location>
        <position position="248"/>
    </location>
</feature>
<dbReference type="GO" id="GO:0005524">
    <property type="term" value="F:ATP binding"/>
    <property type="evidence" value="ECO:0007669"/>
    <property type="project" value="UniProtKB-KW"/>
</dbReference>
<dbReference type="InterPro" id="IPR001980">
    <property type="entry name" value="PPAT"/>
</dbReference>
<keyword evidence="5" id="KW-0548">Nucleotidyltransferase</keyword>
<evidence type="ECO:0000256" key="6">
    <source>
        <dbReference type="ARBA" id="ARBA00022741"/>
    </source>
</evidence>
<gene>
    <name evidence="12" type="ORF">S01H1_48039</name>
</gene>
<keyword evidence="9" id="KW-0173">Coenzyme A biosynthesis</keyword>
<dbReference type="GO" id="GO:0015937">
    <property type="term" value="P:coenzyme A biosynthetic process"/>
    <property type="evidence" value="ECO:0007669"/>
    <property type="project" value="UniProtKB-KW"/>
</dbReference>
<dbReference type="InterPro" id="IPR001977">
    <property type="entry name" value="Depp_CoAkinase"/>
</dbReference>
<dbReference type="NCBIfam" id="TIGR01510">
    <property type="entry name" value="coaD_prev_kdtB"/>
    <property type="match status" value="1"/>
</dbReference>
<evidence type="ECO:0000313" key="12">
    <source>
        <dbReference type="EMBL" id="GAG26185.1"/>
    </source>
</evidence>
<dbReference type="GO" id="GO:0004595">
    <property type="term" value="F:pantetheine-phosphate adenylyltransferase activity"/>
    <property type="evidence" value="ECO:0007669"/>
    <property type="project" value="UniProtKB-EC"/>
</dbReference>
<dbReference type="Pfam" id="PF01467">
    <property type="entry name" value="CTP_transf_like"/>
    <property type="match status" value="1"/>
</dbReference>
<comment type="caution">
    <text evidence="12">The sequence shown here is derived from an EMBL/GenBank/DDBJ whole genome shotgun (WGS) entry which is preliminary data.</text>
</comment>
<feature type="domain" description="Cytidyltransferase-like" evidence="11">
    <location>
        <begin position="5"/>
        <end position="132"/>
    </location>
</feature>
<dbReference type="HAMAP" id="MF_00151">
    <property type="entry name" value="PPAT_bact"/>
    <property type="match status" value="1"/>
</dbReference>
<dbReference type="PANTHER" id="PTHR21342">
    <property type="entry name" value="PHOSPHOPANTETHEINE ADENYLYLTRANSFERASE"/>
    <property type="match status" value="1"/>
</dbReference>
<reference evidence="12" key="1">
    <citation type="journal article" date="2014" name="Front. Microbiol.">
        <title>High frequency of phylogenetically diverse reductive dehalogenase-homologous genes in deep subseafloor sedimentary metagenomes.</title>
        <authorList>
            <person name="Kawai M."/>
            <person name="Futagami T."/>
            <person name="Toyoda A."/>
            <person name="Takaki Y."/>
            <person name="Nishi S."/>
            <person name="Hori S."/>
            <person name="Arai W."/>
            <person name="Tsubouchi T."/>
            <person name="Morono Y."/>
            <person name="Uchiyama I."/>
            <person name="Ito T."/>
            <person name="Fujiyama A."/>
            <person name="Inagaki F."/>
            <person name="Takami H."/>
        </authorList>
    </citation>
    <scope>NUCLEOTIDE SEQUENCE</scope>
    <source>
        <strain evidence="12">Expedition CK06-06</strain>
    </source>
</reference>
<evidence type="ECO:0000259" key="11">
    <source>
        <dbReference type="Pfam" id="PF01467"/>
    </source>
</evidence>
<keyword evidence="7" id="KW-0067">ATP-binding</keyword>
<comment type="catalytic activity">
    <reaction evidence="10">
        <text>(R)-4'-phosphopantetheine + ATP + H(+) = 3'-dephospho-CoA + diphosphate</text>
        <dbReference type="Rhea" id="RHEA:19801"/>
        <dbReference type="ChEBI" id="CHEBI:15378"/>
        <dbReference type="ChEBI" id="CHEBI:30616"/>
        <dbReference type="ChEBI" id="CHEBI:33019"/>
        <dbReference type="ChEBI" id="CHEBI:57328"/>
        <dbReference type="ChEBI" id="CHEBI:61723"/>
        <dbReference type="EC" id="2.7.7.3"/>
    </reaction>
</comment>
<dbReference type="Gene3D" id="3.40.50.620">
    <property type="entry name" value="HUPs"/>
    <property type="match status" value="1"/>
</dbReference>
<dbReference type="InterPro" id="IPR004821">
    <property type="entry name" value="Cyt_trans-like"/>
</dbReference>
<keyword evidence="8" id="KW-0460">Magnesium</keyword>
<evidence type="ECO:0000256" key="7">
    <source>
        <dbReference type="ARBA" id="ARBA00022840"/>
    </source>
</evidence>
<sequence length="248" mass="28124">MKCVIAGSFDPITNGHINIINRCCKTFDDVIVAIGINDSKKTLFNGIERLEMIQNVFASSHNIIVMRYTGTLIDFCSKNGIDVIVRGIRNNDDLISEKSLDKYIRQEGNGPEMLTMFPDSEVEDISSTVVKELSKHYLLTTNQVPLIVKMELERKIHDHNIIGVTGMIASGKSYVCKKFKELHPNTEIIDFDDICHNILFDSNYECCKKTKERIIDEFNLIKSTVDSIDKEELKEATFGKRPIDGRAT</sequence>
<evidence type="ECO:0000256" key="2">
    <source>
        <dbReference type="ARBA" id="ARBA00013868"/>
    </source>
</evidence>
<keyword evidence="4" id="KW-0808">Transferase</keyword>
<keyword evidence="6" id="KW-0547">Nucleotide-binding</keyword>
<dbReference type="GO" id="GO:0004140">
    <property type="term" value="F:dephospho-CoA kinase activity"/>
    <property type="evidence" value="ECO:0007669"/>
    <property type="project" value="InterPro"/>
</dbReference>
<dbReference type="SUPFAM" id="SSF52540">
    <property type="entry name" value="P-loop containing nucleoside triphosphate hydrolases"/>
    <property type="match status" value="1"/>
</dbReference>
<organism evidence="12">
    <name type="scientific">marine sediment metagenome</name>
    <dbReference type="NCBI Taxonomy" id="412755"/>
    <lineage>
        <taxon>unclassified sequences</taxon>
        <taxon>metagenomes</taxon>
        <taxon>ecological metagenomes</taxon>
    </lineage>
</organism>
<evidence type="ECO:0000256" key="10">
    <source>
        <dbReference type="ARBA" id="ARBA00029346"/>
    </source>
</evidence>
<dbReference type="EC" id="2.7.7.3" evidence="1"/>
<dbReference type="Gene3D" id="3.40.50.300">
    <property type="entry name" value="P-loop containing nucleotide triphosphate hydrolases"/>
    <property type="match status" value="1"/>
</dbReference>
<dbReference type="InterPro" id="IPR014729">
    <property type="entry name" value="Rossmann-like_a/b/a_fold"/>
</dbReference>
<dbReference type="PANTHER" id="PTHR21342:SF1">
    <property type="entry name" value="PHOSPHOPANTETHEINE ADENYLYLTRANSFERASE"/>
    <property type="match status" value="1"/>
</dbReference>
<evidence type="ECO:0000256" key="5">
    <source>
        <dbReference type="ARBA" id="ARBA00022695"/>
    </source>
</evidence>
<dbReference type="EMBL" id="BARS01030834">
    <property type="protein sequence ID" value="GAG26185.1"/>
    <property type="molecule type" value="Genomic_DNA"/>
</dbReference>
<evidence type="ECO:0000256" key="4">
    <source>
        <dbReference type="ARBA" id="ARBA00022679"/>
    </source>
</evidence>
<accession>X0W6I7</accession>
<proteinExistence type="inferred from homology"/>
<dbReference type="AlphaFoldDB" id="X0W6I7"/>
<dbReference type="PROSITE" id="PS51219">
    <property type="entry name" value="DPCK"/>
    <property type="match status" value="1"/>
</dbReference>
<dbReference type="InterPro" id="IPR027417">
    <property type="entry name" value="P-loop_NTPase"/>
</dbReference>
<evidence type="ECO:0000256" key="3">
    <source>
        <dbReference type="ARBA" id="ARBA00022490"/>
    </source>
</evidence>
<evidence type="ECO:0000256" key="1">
    <source>
        <dbReference type="ARBA" id="ARBA00012392"/>
    </source>
</evidence>
<dbReference type="PRINTS" id="PR01020">
    <property type="entry name" value="LPSBIOSNTHSS"/>
</dbReference>
<name>X0W6I7_9ZZZZ</name>
<protein>
    <recommendedName>
        <fullName evidence="2">Phosphopantetheine adenylyltransferase</fullName>
        <ecNumber evidence="1">2.7.7.3</ecNumber>
    </recommendedName>
</protein>
<dbReference type="NCBIfam" id="TIGR00125">
    <property type="entry name" value="cyt_tran_rel"/>
    <property type="match status" value="1"/>
</dbReference>
<evidence type="ECO:0000256" key="8">
    <source>
        <dbReference type="ARBA" id="ARBA00022842"/>
    </source>
</evidence>
<evidence type="ECO:0000256" key="9">
    <source>
        <dbReference type="ARBA" id="ARBA00022993"/>
    </source>
</evidence>